<evidence type="ECO:0000256" key="5">
    <source>
        <dbReference type="ARBA" id="ARBA00022691"/>
    </source>
</evidence>
<evidence type="ECO:0000256" key="4">
    <source>
        <dbReference type="ARBA" id="ARBA00022679"/>
    </source>
</evidence>
<proteinExistence type="inferred from homology"/>
<keyword evidence="4" id="KW-0808">Transferase</keyword>
<dbReference type="InterPro" id="IPR012327">
    <property type="entry name" value="MeTrfase_D12"/>
</dbReference>
<evidence type="ECO:0000313" key="8">
    <source>
        <dbReference type="Proteomes" id="UP001222087"/>
    </source>
</evidence>
<dbReference type="RefSeq" id="WP_275088198.1">
    <property type="nucleotide sequence ID" value="NZ_CP119078.1"/>
</dbReference>
<evidence type="ECO:0000256" key="3">
    <source>
        <dbReference type="ARBA" id="ARBA00022603"/>
    </source>
</evidence>
<keyword evidence="5" id="KW-0949">S-adenosyl-L-methionine</keyword>
<dbReference type="EC" id="2.1.1.72" evidence="2"/>
<dbReference type="InterPro" id="IPR023095">
    <property type="entry name" value="Ade_MeTrfase_dom_2"/>
</dbReference>
<dbReference type="GO" id="GO:0032259">
    <property type="term" value="P:methylation"/>
    <property type="evidence" value="ECO:0007669"/>
    <property type="project" value="UniProtKB-KW"/>
</dbReference>
<dbReference type="InterPro" id="IPR029063">
    <property type="entry name" value="SAM-dependent_MTases_sf"/>
</dbReference>
<comment type="similarity">
    <text evidence="1">Belongs to the N(4)/N(6)-methyltransferase family.</text>
</comment>
<sequence length="360" mass="41344">MKLSRIELSKNFGGPLHYLGNRYLSLPDVSGHMAPDDGWLNEHFSILLANNGKKYKRAIEPFAGSASWSMAAMELGIAEEYIINDSNKILITTLQLIKEKPERIKESYSLLVNKYDAATSKKASFLDVIEKYNHDTSDEEKALLLPFIINHSWGGILCYDNNLNILYREGELFEGKNAERFLEKANLSLDWFLQEVDRASNLFNINNVSFKSGDFIQVISDVAADDFVALNPPYPENERSISEGTGMYVELYSPEKLHQNLKQVIQQLEKKNIHYYMTYGFYNPKFSNYVFRDELSQPINYFRVLGYENCAFGVGLDQLYFTSQFSIPESVNIFKAEDVLKNSNITPEEALKQYEQLSKK</sequence>
<dbReference type="PANTHER" id="PTHR30481">
    <property type="entry name" value="DNA ADENINE METHYLASE"/>
    <property type="match status" value="1"/>
</dbReference>
<dbReference type="Pfam" id="PF02086">
    <property type="entry name" value="MethyltransfD12"/>
    <property type="match status" value="1"/>
</dbReference>
<evidence type="ECO:0000256" key="1">
    <source>
        <dbReference type="ARBA" id="ARBA00006594"/>
    </source>
</evidence>
<protein>
    <recommendedName>
        <fullName evidence="2">site-specific DNA-methyltransferase (adenine-specific)</fullName>
        <ecNumber evidence="2">2.1.1.72</ecNumber>
    </recommendedName>
</protein>
<accession>A0ABY8AP16</accession>
<gene>
    <name evidence="7" type="ORF">PXX05_10645</name>
</gene>
<dbReference type="Gene3D" id="3.40.50.150">
    <property type="entry name" value="Vaccinia Virus protein VP39"/>
    <property type="match status" value="1"/>
</dbReference>
<dbReference type="EMBL" id="CP119078">
    <property type="protein sequence ID" value="WED42375.1"/>
    <property type="molecule type" value="Genomic_DNA"/>
</dbReference>
<keyword evidence="8" id="KW-1185">Reference proteome</keyword>
<reference evidence="7 8" key="1">
    <citation type="submission" date="2023-02" db="EMBL/GenBank/DDBJ databases">
        <title>Genome Sequence of L. cardiaca H63T.</title>
        <authorList>
            <person name="Lopez A.E."/>
            <person name="Cianciotto N.P."/>
        </authorList>
    </citation>
    <scope>NUCLEOTIDE SEQUENCE [LARGE SCALE GENOMIC DNA]</scope>
    <source>
        <strain evidence="7 8">H63</strain>
    </source>
</reference>
<name>A0ABY8AP16_9GAMM</name>
<dbReference type="GO" id="GO:0008168">
    <property type="term" value="F:methyltransferase activity"/>
    <property type="evidence" value="ECO:0007669"/>
    <property type="project" value="UniProtKB-KW"/>
</dbReference>
<comment type="catalytic activity">
    <reaction evidence="6">
        <text>a 2'-deoxyadenosine in DNA + S-adenosyl-L-methionine = an N(6)-methyl-2'-deoxyadenosine in DNA + S-adenosyl-L-homocysteine + H(+)</text>
        <dbReference type="Rhea" id="RHEA:15197"/>
        <dbReference type="Rhea" id="RHEA-COMP:12418"/>
        <dbReference type="Rhea" id="RHEA-COMP:12419"/>
        <dbReference type="ChEBI" id="CHEBI:15378"/>
        <dbReference type="ChEBI" id="CHEBI:57856"/>
        <dbReference type="ChEBI" id="CHEBI:59789"/>
        <dbReference type="ChEBI" id="CHEBI:90615"/>
        <dbReference type="ChEBI" id="CHEBI:90616"/>
        <dbReference type="EC" id="2.1.1.72"/>
    </reaction>
</comment>
<dbReference type="Gene3D" id="1.10.1020.10">
    <property type="entry name" value="Adenine-specific Methyltransferase, Domain 2"/>
    <property type="match status" value="1"/>
</dbReference>
<keyword evidence="3 7" id="KW-0489">Methyltransferase</keyword>
<dbReference type="SUPFAM" id="SSF53335">
    <property type="entry name" value="S-adenosyl-L-methionine-dependent methyltransferases"/>
    <property type="match status" value="1"/>
</dbReference>
<evidence type="ECO:0000256" key="2">
    <source>
        <dbReference type="ARBA" id="ARBA00011900"/>
    </source>
</evidence>
<evidence type="ECO:0000256" key="6">
    <source>
        <dbReference type="ARBA" id="ARBA00047942"/>
    </source>
</evidence>
<evidence type="ECO:0000313" key="7">
    <source>
        <dbReference type="EMBL" id="WED42375.1"/>
    </source>
</evidence>
<organism evidence="7 8">
    <name type="scientific">Legionella cardiaca</name>
    <dbReference type="NCBI Taxonomy" id="1071983"/>
    <lineage>
        <taxon>Bacteria</taxon>
        <taxon>Pseudomonadati</taxon>
        <taxon>Pseudomonadota</taxon>
        <taxon>Gammaproteobacteria</taxon>
        <taxon>Legionellales</taxon>
        <taxon>Legionellaceae</taxon>
        <taxon>Legionella</taxon>
    </lineage>
</organism>
<dbReference type="Proteomes" id="UP001222087">
    <property type="component" value="Chromosome"/>
</dbReference>